<comment type="caution">
    <text evidence="3">The sequence shown here is derived from an EMBL/GenBank/DDBJ whole genome shotgun (WGS) entry which is preliminary data.</text>
</comment>
<keyword evidence="1" id="KW-0732">Signal</keyword>
<protein>
    <submittedName>
        <fullName evidence="3">ThuA domain-containing protein</fullName>
    </submittedName>
</protein>
<dbReference type="InterPro" id="IPR029062">
    <property type="entry name" value="Class_I_gatase-like"/>
</dbReference>
<name>A0ABW2ZDW1_9SPHI</name>
<dbReference type="Proteomes" id="UP001597073">
    <property type="component" value="Unassembled WGS sequence"/>
</dbReference>
<dbReference type="InterPro" id="IPR029010">
    <property type="entry name" value="ThuA-like"/>
</dbReference>
<reference evidence="4" key="1">
    <citation type="journal article" date="2019" name="Int. J. Syst. Evol. Microbiol.">
        <title>The Global Catalogue of Microorganisms (GCM) 10K type strain sequencing project: providing services to taxonomists for standard genome sequencing and annotation.</title>
        <authorList>
            <consortium name="The Broad Institute Genomics Platform"/>
            <consortium name="The Broad Institute Genome Sequencing Center for Infectious Disease"/>
            <person name="Wu L."/>
            <person name="Ma J."/>
        </authorList>
    </citation>
    <scope>NUCLEOTIDE SEQUENCE [LARGE SCALE GENOMIC DNA]</scope>
    <source>
        <strain evidence="4">CCUG 60742</strain>
    </source>
</reference>
<keyword evidence="4" id="KW-1185">Reference proteome</keyword>
<dbReference type="PANTHER" id="PTHR40469:SF2">
    <property type="entry name" value="GALACTOSE-BINDING DOMAIN-LIKE SUPERFAMILY PROTEIN"/>
    <property type="match status" value="1"/>
</dbReference>
<evidence type="ECO:0000313" key="4">
    <source>
        <dbReference type="Proteomes" id="UP001597073"/>
    </source>
</evidence>
<sequence length="253" mass="29222">MKKKILLLLCAACISLAARAQKGKAFKVLALYENGGHHVAYSKRAKVWLNQLAAHKGFSIDYIQNTDKIDDAFLKQYQLFIQLDYAPYGWKPKAAAAFEKYINEGRGGWIGFHHATLLGKFDGYPMWDWFWRFMGGIRWKDYIATFAKGKVNVEDRQHPVMKGIPASFIIRQEEWYTYDKSPRANVHVLASADESSYDPKQTKVTMGDHPVVWTNDHYKARNVYIFMGHSPNLFNNAAYTRLFTNAIFWAAHR</sequence>
<gene>
    <name evidence="3" type="ORF">ACFQZI_05655</name>
</gene>
<dbReference type="PANTHER" id="PTHR40469">
    <property type="entry name" value="SECRETED GLYCOSYL HYDROLASE"/>
    <property type="match status" value="1"/>
</dbReference>
<dbReference type="Pfam" id="PF06283">
    <property type="entry name" value="ThuA"/>
    <property type="match status" value="1"/>
</dbReference>
<evidence type="ECO:0000256" key="1">
    <source>
        <dbReference type="SAM" id="SignalP"/>
    </source>
</evidence>
<dbReference type="EMBL" id="JBHTIA010000003">
    <property type="protein sequence ID" value="MFD0764328.1"/>
    <property type="molecule type" value="Genomic_DNA"/>
</dbReference>
<dbReference type="SUPFAM" id="SSF52317">
    <property type="entry name" value="Class I glutamine amidotransferase-like"/>
    <property type="match status" value="1"/>
</dbReference>
<proteinExistence type="predicted"/>
<evidence type="ECO:0000313" key="3">
    <source>
        <dbReference type="EMBL" id="MFD0764328.1"/>
    </source>
</evidence>
<evidence type="ECO:0000259" key="2">
    <source>
        <dbReference type="Pfam" id="PF06283"/>
    </source>
</evidence>
<feature type="domain" description="ThuA-like" evidence="2">
    <location>
        <begin position="27"/>
        <end position="250"/>
    </location>
</feature>
<dbReference type="Gene3D" id="3.40.50.880">
    <property type="match status" value="1"/>
</dbReference>
<dbReference type="RefSeq" id="WP_377139559.1">
    <property type="nucleotide sequence ID" value="NZ_JBHTIA010000003.1"/>
</dbReference>
<feature type="signal peptide" evidence="1">
    <location>
        <begin position="1"/>
        <end position="20"/>
    </location>
</feature>
<feature type="chain" id="PRO_5047029873" evidence="1">
    <location>
        <begin position="21"/>
        <end position="253"/>
    </location>
</feature>
<accession>A0ABW2ZDW1</accession>
<organism evidence="3 4">
    <name type="scientific">Mucilaginibacter lutimaris</name>
    <dbReference type="NCBI Taxonomy" id="931629"/>
    <lineage>
        <taxon>Bacteria</taxon>
        <taxon>Pseudomonadati</taxon>
        <taxon>Bacteroidota</taxon>
        <taxon>Sphingobacteriia</taxon>
        <taxon>Sphingobacteriales</taxon>
        <taxon>Sphingobacteriaceae</taxon>
        <taxon>Mucilaginibacter</taxon>
    </lineage>
</organism>